<dbReference type="SUPFAM" id="SSF51182">
    <property type="entry name" value="RmlC-like cupins"/>
    <property type="match status" value="1"/>
</dbReference>
<proteinExistence type="inferred from homology"/>
<gene>
    <name evidence="8" type="ORF">Nepgr_027607</name>
</gene>
<feature type="domain" description="Cupin type-1" evidence="7">
    <location>
        <begin position="39"/>
        <end position="231"/>
    </location>
</feature>
<dbReference type="Gene3D" id="2.60.120.10">
    <property type="entry name" value="Jelly Rolls"/>
    <property type="match status" value="2"/>
</dbReference>
<dbReference type="CDD" id="cd02242">
    <property type="entry name" value="cupin_11S_legumin_N"/>
    <property type="match status" value="1"/>
</dbReference>
<evidence type="ECO:0000256" key="1">
    <source>
        <dbReference type="ARBA" id="ARBA00007178"/>
    </source>
</evidence>
<keyword evidence="9" id="KW-1185">Reference proteome</keyword>
<evidence type="ECO:0000256" key="6">
    <source>
        <dbReference type="SAM" id="SignalP"/>
    </source>
</evidence>
<evidence type="ECO:0000256" key="3">
    <source>
        <dbReference type="ARBA" id="ARBA00023129"/>
    </source>
</evidence>
<dbReference type="AlphaFoldDB" id="A0AAD3TAL9"/>
<feature type="region of interest" description="Disordered" evidence="5">
    <location>
        <begin position="254"/>
        <end position="274"/>
    </location>
</feature>
<name>A0AAD3TAL9_NEPGR</name>
<comment type="caution">
    <text evidence="8">The sequence shown here is derived from an EMBL/GenBank/DDBJ whole genome shotgun (WGS) entry which is preliminary data.</text>
</comment>
<keyword evidence="4" id="KW-1015">Disulfide bond</keyword>
<dbReference type="Proteomes" id="UP001279734">
    <property type="component" value="Unassembled WGS sequence"/>
</dbReference>
<feature type="signal peptide" evidence="6">
    <location>
        <begin position="1"/>
        <end position="21"/>
    </location>
</feature>
<dbReference type="InterPro" id="IPR006045">
    <property type="entry name" value="Cupin_1"/>
</dbReference>
<dbReference type="EMBL" id="BSYO01000030">
    <property type="protein sequence ID" value="GMH25764.1"/>
    <property type="molecule type" value="Genomic_DNA"/>
</dbReference>
<evidence type="ECO:0000313" key="9">
    <source>
        <dbReference type="Proteomes" id="UP001279734"/>
    </source>
</evidence>
<dbReference type="InterPro" id="IPR050253">
    <property type="entry name" value="Seed_Storage-Functional"/>
</dbReference>
<reference evidence="8" key="1">
    <citation type="submission" date="2023-05" db="EMBL/GenBank/DDBJ databases">
        <title>Nepenthes gracilis genome sequencing.</title>
        <authorList>
            <person name="Fukushima K."/>
        </authorList>
    </citation>
    <scope>NUCLEOTIDE SEQUENCE</scope>
    <source>
        <strain evidence="8">SING2019-196</strain>
    </source>
</reference>
<accession>A0AAD3TAL9</accession>
<protein>
    <recommendedName>
        <fullName evidence="7">Cupin type-1 domain-containing protein</fullName>
    </recommendedName>
</protein>
<organism evidence="8 9">
    <name type="scientific">Nepenthes gracilis</name>
    <name type="common">Slender pitcher plant</name>
    <dbReference type="NCBI Taxonomy" id="150966"/>
    <lineage>
        <taxon>Eukaryota</taxon>
        <taxon>Viridiplantae</taxon>
        <taxon>Streptophyta</taxon>
        <taxon>Embryophyta</taxon>
        <taxon>Tracheophyta</taxon>
        <taxon>Spermatophyta</taxon>
        <taxon>Magnoliopsida</taxon>
        <taxon>eudicotyledons</taxon>
        <taxon>Gunneridae</taxon>
        <taxon>Pentapetalae</taxon>
        <taxon>Caryophyllales</taxon>
        <taxon>Nepenthaceae</taxon>
        <taxon>Nepenthes</taxon>
    </lineage>
</organism>
<dbReference type="PANTHER" id="PTHR31189">
    <property type="entry name" value="OS03G0336100 PROTEIN-RELATED"/>
    <property type="match status" value="1"/>
</dbReference>
<comment type="similarity">
    <text evidence="1">Belongs to the 11S seed storage protein (globulins) family.</text>
</comment>
<dbReference type="InterPro" id="IPR011051">
    <property type="entry name" value="RmlC_Cupin_sf"/>
</dbReference>
<evidence type="ECO:0000313" key="8">
    <source>
        <dbReference type="EMBL" id="GMH25764.1"/>
    </source>
</evidence>
<keyword evidence="6" id="KW-0732">Signal</keyword>
<dbReference type="PANTHER" id="PTHR31189:SF54">
    <property type="entry name" value="11S GLOBULIN SEED STORAGE PROTEIN 2-LIKE"/>
    <property type="match status" value="1"/>
</dbReference>
<dbReference type="GO" id="GO:0045735">
    <property type="term" value="F:nutrient reservoir activity"/>
    <property type="evidence" value="ECO:0007669"/>
    <property type="project" value="UniProtKB-KW"/>
</dbReference>
<dbReference type="PRINTS" id="PR00439">
    <property type="entry name" value="11SGLOBULIN"/>
</dbReference>
<dbReference type="SMART" id="SM00835">
    <property type="entry name" value="Cupin_1"/>
    <property type="match status" value="2"/>
</dbReference>
<evidence type="ECO:0000256" key="2">
    <source>
        <dbReference type="ARBA" id="ARBA00022761"/>
    </source>
</evidence>
<keyword evidence="3" id="KW-0708">Seed storage protein</keyword>
<dbReference type="CDD" id="cd02243">
    <property type="entry name" value="cupin_11S_legumin_C"/>
    <property type="match status" value="1"/>
</dbReference>
<keyword evidence="2" id="KW-0758">Storage protein</keyword>
<dbReference type="InterPro" id="IPR006044">
    <property type="entry name" value="11S_seedstore_pln"/>
</dbReference>
<dbReference type="InterPro" id="IPR014710">
    <property type="entry name" value="RmlC-like_jellyroll"/>
</dbReference>
<dbReference type="Pfam" id="PF00190">
    <property type="entry name" value="Cupin_1"/>
    <property type="match status" value="2"/>
</dbReference>
<feature type="compositionally biased region" description="Basic and acidic residues" evidence="5">
    <location>
        <begin position="262"/>
        <end position="274"/>
    </location>
</feature>
<evidence type="ECO:0000256" key="4">
    <source>
        <dbReference type="ARBA" id="ARBA00023157"/>
    </source>
</evidence>
<feature type="chain" id="PRO_5042137543" description="Cupin type-1 domain-containing protein" evidence="6">
    <location>
        <begin position="22"/>
        <end position="455"/>
    </location>
</feature>
<evidence type="ECO:0000256" key="5">
    <source>
        <dbReference type="SAM" id="MobiDB-lite"/>
    </source>
</evidence>
<sequence length="455" mass="51171">MATKLLLAIFASLLISYGACQQQPLRKSRQEQQCRLLQVAARQPSRWLESEGGRLEMWDENEQQFRCAGVAAFRIVVQPNSLALPNFQTSPRLVYILQGEGILGMSFTGCPETYHSSQRGGEEQAGGSRAEDMHQKVHRIRKGDIVAVPAGTAHWCYNDGSETMVAVAVHDLNNQANQMDQNLRTFFLAGGVPRGLTQPWLKGGETIQNVLAAFDPELMAESFGVSIDTMSRLQKEDERGFIVRVERMKITRPEEEEEFEAGEEHERREKQENRFERTVCNPRLHINLDARRETDVFSRQAGRLTVVNEQKLPFLRFIGMSAEKGHLYPNAIYSPHWANSHSVVYVTRGSARVQLVGSRGQTVMDDRVGEGDMFVIPQFFASMCRAGSDGFEFVSIKTTSSPMKSHTVGRTSVLKAMPLQVIANSYGVSMSEAYGIKQNRGRQHVFLSPVRRDRS</sequence>
<feature type="domain" description="Cupin type-1" evidence="7">
    <location>
        <begin position="286"/>
        <end position="434"/>
    </location>
</feature>
<evidence type="ECO:0000259" key="7">
    <source>
        <dbReference type="SMART" id="SM00835"/>
    </source>
</evidence>